<name>A0A7R9BF26_9CRUS</name>
<dbReference type="Pfam" id="PF21114">
    <property type="entry name" value="DDR1-2_DS-like"/>
    <property type="match status" value="1"/>
</dbReference>
<evidence type="ECO:0000313" key="12">
    <source>
        <dbReference type="EMBL" id="CAD7273165.1"/>
    </source>
</evidence>
<keyword evidence="4" id="KW-0732">Signal</keyword>
<dbReference type="Proteomes" id="UP000678499">
    <property type="component" value="Unassembled WGS sequence"/>
</dbReference>
<keyword evidence="3" id="KW-0812">Transmembrane</keyword>
<evidence type="ECO:0000256" key="2">
    <source>
        <dbReference type="ARBA" id="ARBA00022475"/>
    </source>
</evidence>
<comment type="subcellular location">
    <subcellularLocation>
        <location evidence="1">Cell membrane</location>
        <topology evidence="1">Single-pass type I membrane protein</topology>
    </subcellularLocation>
</comment>
<keyword evidence="6" id="KW-0067">ATP-binding</keyword>
<dbReference type="Pfam" id="PF00754">
    <property type="entry name" value="F5_F8_type_C"/>
    <property type="match status" value="1"/>
</dbReference>
<organism evidence="12">
    <name type="scientific">Notodromas monacha</name>
    <dbReference type="NCBI Taxonomy" id="399045"/>
    <lineage>
        <taxon>Eukaryota</taxon>
        <taxon>Metazoa</taxon>
        <taxon>Ecdysozoa</taxon>
        <taxon>Arthropoda</taxon>
        <taxon>Crustacea</taxon>
        <taxon>Oligostraca</taxon>
        <taxon>Ostracoda</taxon>
        <taxon>Podocopa</taxon>
        <taxon>Podocopida</taxon>
        <taxon>Cypridocopina</taxon>
        <taxon>Cypridoidea</taxon>
        <taxon>Cyprididae</taxon>
        <taxon>Notodromas</taxon>
    </lineage>
</organism>
<keyword evidence="5" id="KW-0547">Nucleotide-binding</keyword>
<keyword evidence="9" id="KW-1015">Disulfide bond</keyword>
<evidence type="ECO:0000256" key="9">
    <source>
        <dbReference type="ARBA" id="ARBA00023157"/>
    </source>
</evidence>
<evidence type="ECO:0000256" key="5">
    <source>
        <dbReference type="ARBA" id="ARBA00022741"/>
    </source>
</evidence>
<dbReference type="AlphaFoldDB" id="A0A7R9BF26"/>
<evidence type="ECO:0000256" key="6">
    <source>
        <dbReference type="ARBA" id="ARBA00022840"/>
    </source>
</evidence>
<dbReference type="Gene3D" id="2.60.120.1190">
    <property type="match status" value="1"/>
</dbReference>
<evidence type="ECO:0000256" key="10">
    <source>
        <dbReference type="ARBA" id="ARBA00023180"/>
    </source>
</evidence>
<dbReference type="InterPro" id="IPR048525">
    <property type="entry name" value="DDR1-2_DS-like"/>
</dbReference>
<dbReference type="EMBL" id="OA882139">
    <property type="protein sequence ID" value="CAD7273165.1"/>
    <property type="molecule type" value="Genomic_DNA"/>
</dbReference>
<keyword evidence="2" id="KW-1003">Cell membrane</keyword>
<dbReference type="InterPro" id="IPR000421">
    <property type="entry name" value="FA58C"/>
</dbReference>
<dbReference type="Gene3D" id="2.60.120.260">
    <property type="entry name" value="Galactose-binding domain-like"/>
    <property type="match status" value="1"/>
</dbReference>
<dbReference type="PANTHER" id="PTHR24543">
    <property type="entry name" value="MULTICOPPER OXIDASE-RELATED"/>
    <property type="match status" value="1"/>
</dbReference>
<protein>
    <recommendedName>
        <fullName evidence="11">F5/8 type C domain-containing protein</fullName>
    </recommendedName>
</protein>
<reference evidence="12" key="1">
    <citation type="submission" date="2020-11" db="EMBL/GenBank/DDBJ databases">
        <authorList>
            <person name="Tran Van P."/>
        </authorList>
    </citation>
    <scope>NUCLEOTIDE SEQUENCE</scope>
</reference>
<sequence length="292" mass="33034">MRAVPFNIGHDHQLSSSRQIRQEIHAGAWCPRSSISDSVVEWLEIDLRSTFVIIGMETQGRHGMGLGKEYAEFYRIMYMRPGFNEWRPYRDRKDNQVFEGNKDTRDSKFNRLDPPIIADKVRFIPFSKHVRTVCMRVELHGCNHTEDLVSYSARQGDALSSGIMMHDWIYDGGISADGWLHNGIGTLYDGRLGLEDFKHDSHSWVGWKRSSASLLPGTTEPFLRFSFHFQTPGNLSAILIHMNNKFSDGIQVCVPALFSRPVACPAVYRNSLLPNPATSMCVCASASATLLH</sequence>
<evidence type="ECO:0000256" key="8">
    <source>
        <dbReference type="ARBA" id="ARBA00023136"/>
    </source>
</evidence>
<evidence type="ECO:0000313" key="13">
    <source>
        <dbReference type="Proteomes" id="UP000678499"/>
    </source>
</evidence>
<evidence type="ECO:0000256" key="7">
    <source>
        <dbReference type="ARBA" id="ARBA00022989"/>
    </source>
</evidence>
<dbReference type="PROSITE" id="PS50022">
    <property type="entry name" value="FA58C_3"/>
    <property type="match status" value="1"/>
</dbReference>
<dbReference type="GO" id="GO:0005524">
    <property type="term" value="F:ATP binding"/>
    <property type="evidence" value="ECO:0007669"/>
    <property type="project" value="UniProtKB-KW"/>
</dbReference>
<keyword evidence="7" id="KW-1133">Transmembrane helix</keyword>
<gene>
    <name evidence="12" type="ORF">NMOB1V02_LOCUS1064</name>
</gene>
<dbReference type="SMART" id="SM00231">
    <property type="entry name" value="FA58C"/>
    <property type="match status" value="1"/>
</dbReference>
<feature type="domain" description="F5/8 type C" evidence="11">
    <location>
        <begin position="1"/>
        <end position="142"/>
    </location>
</feature>
<accession>A0A7R9BF26</accession>
<dbReference type="CDD" id="cd00057">
    <property type="entry name" value="FA58C"/>
    <property type="match status" value="1"/>
</dbReference>
<keyword evidence="13" id="KW-1185">Reference proteome</keyword>
<evidence type="ECO:0000256" key="3">
    <source>
        <dbReference type="ARBA" id="ARBA00022692"/>
    </source>
</evidence>
<keyword evidence="10" id="KW-0325">Glycoprotein</keyword>
<dbReference type="EMBL" id="CAJPEX010000102">
    <property type="protein sequence ID" value="CAG0913317.1"/>
    <property type="molecule type" value="Genomic_DNA"/>
</dbReference>
<evidence type="ECO:0000256" key="4">
    <source>
        <dbReference type="ARBA" id="ARBA00022729"/>
    </source>
</evidence>
<keyword evidence="8" id="KW-0472">Membrane</keyword>
<dbReference type="PANTHER" id="PTHR24543:SF291">
    <property type="entry name" value="SMOKE ALARM, ISOFORM D"/>
    <property type="match status" value="1"/>
</dbReference>
<dbReference type="GO" id="GO:0005886">
    <property type="term" value="C:plasma membrane"/>
    <property type="evidence" value="ECO:0007669"/>
    <property type="project" value="UniProtKB-SubCell"/>
</dbReference>
<dbReference type="SUPFAM" id="SSF49785">
    <property type="entry name" value="Galactose-binding domain-like"/>
    <property type="match status" value="1"/>
</dbReference>
<evidence type="ECO:0000256" key="1">
    <source>
        <dbReference type="ARBA" id="ARBA00004251"/>
    </source>
</evidence>
<proteinExistence type="predicted"/>
<dbReference type="OrthoDB" id="6071166at2759"/>
<dbReference type="InterPro" id="IPR008979">
    <property type="entry name" value="Galactose-bd-like_sf"/>
</dbReference>
<dbReference type="PROSITE" id="PS01286">
    <property type="entry name" value="FA58C_2"/>
    <property type="match status" value="1"/>
</dbReference>
<evidence type="ECO:0000259" key="11">
    <source>
        <dbReference type="PROSITE" id="PS50022"/>
    </source>
</evidence>